<dbReference type="KEGG" id="edi:EDI_050990"/>
<protein>
    <submittedName>
        <fullName evidence="1">Uncharacterized protein</fullName>
    </submittedName>
</protein>
<dbReference type="EMBL" id="DS548447">
    <property type="protein sequence ID" value="EDR28527.1"/>
    <property type="molecule type" value="Genomic_DNA"/>
</dbReference>
<dbReference type="VEuPathDB" id="AmoebaDB:EDI_050990"/>
<sequence length="326" mass="37151">MEPNPNLDLISDILTLLYSSLEALEKFIIYCTDLSSVLSLIESILTKYVSLLSDISEQILSLIKLTLKFTNQSQHLSLIIQKFLFENPLDLSILLLPSISFICQYSTSNLDSHLLLRYIQNSLQVYYNDDFLLTSITFTLKQLLISSVILSSQILPTILALLPQCDGYLAHCLKTTIFVSIIFQPQNTLDLFDSLNSFQLLLNMLKQYSTLKNDFYTTKILVLTLITLIDTPSPLDQVSLLQLLIPFLQSLYLYRNTYSQAIISISEDDNDNESPQCEEEPVPMLIELNDNAILSQLIQKLISKNAPILQTLTSEQMIFLKRILHL</sequence>
<dbReference type="eggNOG" id="ENOG502RCYN">
    <property type="taxonomic scope" value="Eukaryota"/>
</dbReference>
<dbReference type="AlphaFoldDB" id="B0EAC2"/>
<evidence type="ECO:0000313" key="1">
    <source>
        <dbReference type="EMBL" id="EDR28527.1"/>
    </source>
</evidence>
<gene>
    <name evidence="1" type="ORF">EDI_050990</name>
</gene>
<dbReference type="OrthoDB" id="760868at2759"/>
<accession>B0EAC2</accession>
<dbReference type="GeneID" id="5880227"/>
<keyword evidence="2" id="KW-1185">Reference proteome</keyword>
<dbReference type="Proteomes" id="UP000008076">
    <property type="component" value="Unassembled WGS sequence"/>
</dbReference>
<proteinExistence type="predicted"/>
<dbReference type="RefSeq" id="XP_001735288.1">
    <property type="nucleotide sequence ID" value="XM_001735236.1"/>
</dbReference>
<organism evidence="2">
    <name type="scientific">Entamoeba dispar (strain ATCC PRA-260 / SAW760)</name>
    <dbReference type="NCBI Taxonomy" id="370354"/>
    <lineage>
        <taxon>Eukaryota</taxon>
        <taxon>Amoebozoa</taxon>
        <taxon>Evosea</taxon>
        <taxon>Archamoebae</taxon>
        <taxon>Mastigamoebida</taxon>
        <taxon>Entamoebidae</taxon>
        <taxon>Entamoeba</taxon>
    </lineage>
</organism>
<name>B0EAC2_ENTDS</name>
<evidence type="ECO:0000313" key="2">
    <source>
        <dbReference type="Proteomes" id="UP000008076"/>
    </source>
</evidence>
<reference evidence="2" key="1">
    <citation type="submission" date="2007-12" db="EMBL/GenBank/DDBJ databases">
        <title>Annotation of Entamoeba dispar SAW760.</title>
        <authorList>
            <person name="Lorenzi H."/>
            <person name="Inman J."/>
            <person name="Schobel S."/>
            <person name="Amedeo P."/>
            <person name="Caler E."/>
        </authorList>
    </citation>
    <scope>NUCLEOTIDE SEQUENCE [LARGE SCALE GENOMIC DNA]</scope>
    <source>
        <strain evidence="2">ATCC PRA-260 / SAW760</strain>
    </source>
</reference>